<evidence type="ECO:0000313" key="1">
    <source>
        <dbReference type="EMBL" id="MDC4247654.1"/>
    </source>
</evidence>
<gene>
    <name evidence="1" type="ORF">M3X98_06245</name>
</gene>
<reference evidence="1" key="1">
    <citation type="submission" date="2022-05" db="EMBL/GenBank/DDBJ databases">
        <title>Draft genome sequences of Clostridium perfringens strains isolated from Peru.</title>
        <authorList>
            <person name="Hurtado R."/>
            <person name="Lima L."/>
            <person name="Sousa T."/>
            <person name="Jaiswal A.K."/>
            <person name="Tiwari S."/>
            <person name="Maturrano L."/>
            <person name="Brenig B."/>
            <person name="Azevedo V."/>
        </authorList>
    </citation>
    <scope>NUCLEOTIDE SEQUENCE</scope>
    <source>
        <strain evidence="1">CP4</strain>
    </source>
</reference>
<dbReference type="RefSeq" id="WP_272471370.1">
    <property type="nucleotide sequence ID" value="NZ_JAMWMK010000007.1"/>
</dbReference>
<evidence type="ECO:0000313" key="2">
    <source>
        <dbReference type="Proteomes" id="UP001141166"/>
    </source>
</evidence>
<proteinExistence type="predicted"/>
<dbReference type="AlphaFoldDB" id="A0A9X4B6C6"/>
<organism evidence="1 2">
    <name type="scientific">Enterococcus faecium</name>
    <name type="common">Streptococcus faecium</name>
    <dbReference type="NCBI Taxonomy" id="1352"/>
    <lineage>
        <taxon>Bacteria</taxon>
        <taxon>Bacillati</taxon>
        <taxon>Bacillota</taxon>
        <taxon>Bacilli</taxon>
        <taxon>Lactobacillales</taxon>
        <taxon>Enterococcaceae</taxon>
        <taxon>Enterococcus</taxon>
    </lineage>
</organism>
<accession>A0A9X4B6C6</accession>
<sequence length="148" mass="17552">MMKKIEISKEELKKEAIKRMKYLDLSRKVILQFQTKNEVRICPHYFFGKSMPVNFEIQEVINHFEKRTGGLVYYVLATPYVDLNNEKNIMTMYSLFYVSKYSEEWEADILDMSENYQITYVYNANYPELSELGTIAFNRINGGLQRLG</sequence>
<comment type="caution">
    <text evidence="1">The sequence shown here is derived from an EMBL/GenBank/DDBJ whole genome shotgun (WGS) entry which is preliminary data.</text>
</comment>
<dbReference type="EMBL" id="JAMWMK010000007">
    <property type="protein sequence ID" value="MDC4247654.1"/>
    <property type="molecule type" value="Genomic_DNA"/>
</dbReference>
<protein>
    <submittedName>
        <fullName evidence="1">Uncharacterized protein</fullName>
    </submittedName>
</protein>
<name>A0A9X4B6C6_ENTFC</name>
<dbReference type="Proteomes" id="UP001141166">
    <property type="component" value="Unassembled WGS sequence"/>
</dbReference>